<dbReference type="PRINTS" id="PR00080">
    <property type="entry name" value="SDRFAMILY"/>
</dbReference>
<sequence>MLPRTSTQRAFTMAADMKTGKFPHHNMPTPKSDLVMPLFSLKGRTVIVSGAGAGIGLAIAHGLAEAGGNVAIWYNSNKKALDEAAAIEEKYSDTYVGKAYQVNINTYESVKASVDEIVNDFNGRLDVFVANSGIAWEEGPFIDGSLDTMHNVLKVNLEGTFYCAKAAALHWRRQAAERTTVDGSPLENYLSGSFICTASMSGHIANVPNAQAVYNASKAAVIHACKSFAVEWTGFARANSVSPGYIETEMTAFMSEETKKVNRDRIPMGREGETVELKGAYLFLASDASSYATGIDILIDGGYCAA</sequence>
<evidence type="ECO:0000313" key="5">
    <source>
        <dbReference type="Proteomes" id="UP001305414"/>
    </source>
</evidence>
<dbReference type="PRINTS" id="PR00081">
    <property type="entry name" value="GDHRDH"/>
</dbReference>
<evidence type="ECO:0008006" key="6">
    <source>
        <dbReference type="Google" id="ProtNLM"/>
    </source>
</evidence>
<dbReference type="GO" id="GO:0050664">
    <property type="term" value="F:oxidoreductase activity, acting on NAD(P)H, oxygen as acceptor"/>
    <property type="evidence" value="ECO:0007669"/>
    <property type="project" value="TreeGrafter"/>
</dbReference>
<dbReference type="FunFam" id="3.40.50.720:FF:000090">
    <property type="entry name" value="NADP-dependent mannitol dehydrogenase"/>
    <property type="match status" value="1"/>
</dbReference>
<accession>A0AAN7UTT2</accession>
<dbReference type="InterPro" id="IPR036291">
    <property type="entry name" value="NAD(P)-bd_dom_sf"/>
</dbReference>
<dbReference type="PANTHER" id="PTHR43008">
    <property type="entry name" value="BENZIL REDUCTASE"/>
    <property type="match status" value="1"/>
</dbReference>
<name>A0AAN7UTT2_9PEZI</name>
<dbReference type="InterPro" id="IPR002347">
    <property type="entry name" value="SDR_fam"/>
</dbReference>
<comment type="similarity">
    <text evidence="1">Belongs to the short-chain dehydrogenases/reductases (SDR) family.</text>
</comment>
<evidence type="ECO:0000256" key="3">
    <source>
        <dbReference type="ARBA" id="ARBA00023002"/>
    </source>
</evidence>
<dbReference type="GO" id="GO:0019594">
    <property type="term" value="P:mannitol metabolic process"/>
    <property type="evidence" value="ECO:0007669"/>
    <property type="project" value="UniProtKB-ARBA"/>
</dbReference>
<proteinExistence type="inferred from homology"/>
<organism evidence="4 5">
    <name type="scientific">Xylaria bambusicola</name>
    <dbReference type="NCBI Taxonomy" id="326684"/>
    <lineage>
        <taxon>Eukaryota</taxon>
        <taxon>Fungi</taxon>
        <taxon>Dikarya</taxon>
        <taxon>Ascomycota</taxon>
        <taxon>Pezizomycotina</taxon>
        <taxon>Sordariomycetes</taxon>
        <taxon>Xylariomycetidae</taxon>
        <taxon>Xylariales</taxon>
        <taxon>Xylariaceae</taxon>
        <taxon>Xylaria</taxon>
    </lineage>
</organism>
<dbReference type="AlphaFoldDB" id="A0AAN7UTT2"/>
<dbReference type="SUPFAM" id="SSF51735">
    <property type="entry name" value="NAD(P)-binding Rossmann-fold domains"/>
    <property type="match status" value="1"/>
</dbReference>
<dbReference type="Proteomes" id="UP001305414">
    <property type="component" value="Unassembled WGS sequence"/>
</dbReference>
<keyword evidence="2" id="KW-0521">NADP</keyword>
<keyword evidence="5" id="KW-1185">Reference proteome</keyword>
<reference evidence="4 5" key="1">
    <citation type="submission" date="2023-10" db="EMBL/GenBank/DDBJ databases">
        <title>Draft genome sequence of Xylaria bambusicola isolate GMP-LS, the root and basal stem rot pathogen of sugarcane in Indonesia.</title>
        <authorList>
            <person name="Selvaraj P."/>
            <person name="Muralishankar V."/>
            <person name="Muruganantham S."/>
            <person name="Sp S."/>
            <person name="Haryani S."/>
            <person name="Lau K.J.X."/>
            <person name="Naqvi N.I."/>
        </authorList>
    </citation>
    <scope>NUCLEOTIDE SEQUENCE [LARGE SCALE GENOMIC DNA]</scope>
    <source>
        <strain evidence="4">GMP-LS</strain>
    </source>
</reference>
<evidence type="ECO:0000256" key="1">
    <source>
        <dbReference type="ARBA" id="ARBA00006484"/>
    </source>
</evidence>
<dbReference type="PANTHER" id="PTHR43008:SF13">
    <property type="entry name" value="L-XYLULOSE REDUCTASE-RELATED"/>
    <property type="match status" value="1"/>
</dbReference>
<keyword evidence="3" id="KW-0560">Oxidoreductase</keyword>
<dbReference type="Pfam" id="PF13561">
    <property type="entry name" value="adh_short_C2"/>
    <property type="match status" value="1"/>
</dbReference>
<evidence type="ECO:0000313" key="4">
    <source>
        <dbReference type="EMBL" id="KAK5627409.1"/>
    </source>
</evidence>
<comment type="caution">
    <text evidence="4">The sequence shown here is derived from an EMBL/GenBank/DDBJ whole genome shotgun (WGS) entry which is preliminary data.</text>
</comment>
<gene>
    <name evidence="4" type="ORF">RRF57_003124</name>
</gene>
<protein>
    <recommendedName>
        <fullName evidence="6">L-xylulose reductase</fullName>
    </recommendedName>
</protein>
<dbReference type="Gene3D" id="3.40.50.720">
    <property type="entry name" value="NAD(P)-binding Rossmann-like Domain"/>
    <property type="match status" value="1"/>
</dbReference>
<dbReference type="EMBL" id="JAWHQM010000005">
    <property type="protein sequence ID" value="KAK5627409.1"/>
    <property type="molecule type" value="Genomic_DNA"/>
</dbReference>
<dbReference type="GO" id="GO:0050085">
    <property type="term" value="F:mannitol 2-dehydrogenase (NADP+) activity"/>
    <property type="evidence" value="ECO:0007669"/>
    <property type="project" value="UniProtKB-ARBA"/>
</dbReference>
<evidence type="ECO:0000256" key="2">
    <source>
        <dbReference type="ARBA" id="ARBA00022857"/>
    </source>
</evidence>